<evidence type="ECO:0000256" key="6">
    <source>
        <dbReference type="ARBA" id="ARBA00047561"/>
    </source>
</evidence>
<keyword evidence="5" id="KW-0627">Porphyrin biosynthesis</keyword>
<dbReference type="GO" id="GO:0004325">
    <property type="term" value="F:ferrochelatase activity"/>
    <property type="evidence" value="ECO:0007669"/>
    <property type="project" value="InterPro"/>
</dbReference>
<evidence type="ECO:0000313" key="9">
    <source>
        <dbReference type="Proteomes" id="UP000000822"/>
    </source>
</evidence>
<dbReference type="SUPFAM" id="SSF75615">
    <property type="entry name" value="Siroheme synthase middle domains-like"/>
    <property type="match status" value="1"/>
</dbReference>
<comment type="catalytic activity">
    <reaction evidence="6">
        <text>precorrin-2 + NAD(+) = sirohydrochlorin + NADH + 2 H(+)</text>
        <dbReference type="Rhea" id="RHEA:15613"/>
        <dbReference type="ChEBI" id="CHEBI:15378"/>
        <dbReference type="ChEBI" id="CHEBI:57540"/>
        <dbReference type="ChEBI" id="CHEBI:57945"/>
        <dbReference type="ChEBI" id="CHEBI:58351"/>
        <dbReference type="ChEBI" id="CHEBI:58827"/>
        <dbReference type="EC" id="1.3.1.76"/>
    </reaction>
</comment>
<dbReference type="InterPro" id="IPR042518">
    <property type="entry name" value="SirC_C"/>
</dbReference>
<dbReference type="OrthoDB" id="9773765at2"/>
<name>Q8EQN7_OCEIH</name>
<dbReference type="GO" id="GO:0032259">
    <property type="term" value="P:methylation"/>
    <property type="evidence" value="ECO:0007669"/>
    <property type="project" value="UniProtKB-KW"/>
</dbReference>
<dbReference type="GO" id="GO:0008168">
    <property type="term" value="F:methyltransferase activity"/>
    <property type="evidence" value="ECO:0007669"/>
    <property type="project" value="UniProtKB-KW"/>
</dbReference>
<dbReference type="PANTHER" id="PTHR35330:SF1">
    <property type="entry name" value="SIROHEME BIOSYNTHESIS PROTEIN MET8"/>
    <property type="match status" value="1"/>
</dbReference>
<dbReference type="eggNOG" id="COG1648">
    <property type="taxonomic scope" value="Bacteria"/>
</dbReference>
<dbReference type="EC" id="1.3.1.76" evidence="2"/>
<proteinExistence type="predicted"/>
<evidence type="ECO:0000259" key="7">
    <source>
        <dbReference type="Pfam" id="PF14824"/>
    </source>
</evidence>
<dbReference type="AlphaFoldDB" id="Q8EQN7"/>
<dbReference type="InterPro" id="IPR028161">
    <property type="entry name" value="Met8-like"/>
</dbReference>
<sequence>MAFTPLMIDLSDRHVVIVGGGKVALRRAKTLLENNAVVTVISPKAVEAIVYLWQEGQLLWKEKVIEATDLKDAFLIIVATNNPIVNQHVINWAPKESLINAAAEVEKGNVAFPTYFRRGHLSVSVSTNGASPQFAVKMKEELERLYPEDYGDYIHFLSECRQLIKKSLLDKFQQKLLLKELLSEEYLDKDRQRRFIEWFKKNDRKSESD</sequence>
<reference evidence="8 9" key="2">
    <citation type="journal article" date="2002" name="Nucleic Acids Res.">
        <title>Genome sequence of Oceanobacillus iheyensis isolated from the Iheya Ridge and its unexpected adaptive capabilities to extreme environments.</title>
        <authorList>
            <person name="Takami H."/>
            <person name="Takaki Y."/>
            <person name="Uchiyama I."/>
        </authorList>
    </citation>
    <scope>NUCLEOTIDE SEQUENCE [LARGE SCALE GENOMIC DNA]</scope>
    <source>
        <strain evidence="9">DSM 14371 / CIP 107618 / JCM 11309 / KCTC 3954 / HTE831</strain>
    </source>
</reference>
<keyword evidence="4" id="KW-0520">NAD</keyword>
<dbReference type="InterPro" id="IPR036291">
    <property type="entry name" value="NAD(P)-bd_dom_sf"/>
</dbReference>
<dbReference type="PhylomeDB" id="Q8EQN7"/>
<dbReference type="Gene3D" id="3.40.50.720">
    <property type="entry name" value="NAD(P)-binding Rossmann-like Domain"/>
    <property type="match status" value="1"/>
</dbReference>
<dbReference type="Pfam" id="PF13241">
    <property type="entry name" value="NAD_binding_7"/>
    <property type="match status" value="1"/>
</dbReference>
<dbReference type="Pfam" id="PF22440">
    <property type="entry name" value="SirC_C"/>
    <property type="match status" value="1"/>
</dbReference>
<comment type="pathway">
    <text evidence="1">Porphyrin-containing compound metabolism; siroheme biosynthesis; sirohydrochlorin from precorrin-2: step 1/1.</text>
</comment>
<dbReference type="EMBL" id="BA000028">
    <property type="protein sequence ID" value="BAC13613.1"/>
    <property type="molecule type" value="Genomic_DNA"/>
</dbReference>
<evidence type="ECO:0000256" key="3">
    <source>
        <dbReference type="ARBA" id="ARBA00023002"/>
    </source>
</evidence>
<dbReference type="GO" id="GO:0019354">
    <property type="term" value="P:siroheme biosynthetic process"/>
    <property type="evidence" value="ECO:0007669"/>
    <property type="project" value="UniProtKB-UniPathway"/>
</dbReference>
<dbReference type="HOGENOM" id="CLU_011276_8_1_9"/>
<organism evidence="8 9">
    <name type="scientific">Oceanobacillus iheyensis (strain DSM 14371 / CIP 107618 / JCM 11309 / KCTC 3954 / HTE831)</name>
    <dbReference type="NCBI Taxonomy" id="221109"/>
    <lineage>
        <taxon>Bacteria</taxon>
        <taxon>Bacillati</taxon>
        <taxon>Bacillota</taxon>
        <taxon>Bacilli</taxon>
        <taxon>Bacillales</taxon>
        <taxon>Bacillaceae</taxon>
        <taxon>Oceanobacillus</taxon>
    </lineage>
</organism>
<dbReference type="RefSeq" id="WP_011066058.1">
    <property type="nucleotide sequence ID" value="NC_004193.1"/>
</dbReference>
<dbReference type="SUPFAM" id="SSF51735">
    <property type="entry name" value="NAD(P)-binding Rossmann-fold domains"/>
    <property type="match status" value="1"/>
</dbReference>
<dbReference type="KEGG" id="oih:OB1657"/>
<evidence type="ECO:0000256" key="2">
    <source>
        <dbReference type="ARBA" id="ARBA00012400"/>
    </source>
</evidence>
<evidence type="ECO:0000256" key="4">
    <source>
        <dbReference type="ARBA" id="ARBA00023027"/>
    </source>
</evidence>
<feature type="domain" description="Siroheme synthase central" evidence="7">
    <location>
        <begin position="118"/>
        <end position="144"/>
    </location>
</feature>
<protein>
    <recommendedName>
        <fullName evidence="2">precorrin-2 dehydrogenase</fullName>
        <ecNumber evidence="2">1.3.1.76</ecNumber>
    </recommendedName>
</protein>
<dbReference type="NCBIfam" id="NF005222">
    <property type="entry name" value="PRK06718.1"/>
    <property type="match status" value="1"/>
</dbReference>
<keyword evidence="3" id="KW-0560">Oxidoreductase</keyword>
<dbReference type="InterPro" id="IPR006367">
    <property type="entry name" value="Sirohaem_synthase_N"/>
</dbReference>
<dbReference type="NCBIfam" id="TIGR01470">
    <property type="entry name" value="cysG_Nterm"/>
    <property type="match status" value="1"/>
</dbReference>
<evidence type="ECO:0000313" key="8">
    <source>
        <dbReference type="EMBL" id="BAC13613.1"/>
    </source>
</evidence>
<dbReference type="STRING" id="221109.gene:10733897"/>
<gene>
    <name evidence="8" type="ordered locus">OB1657</name>
</gene>
<dbReference type="Proteomes" id="UP000000822">
    <property type="component" value="Chromosome"/>
</dbReference>
<keyword evidence="8" id="KW-0489">Methyltransferase</keyword>
<accession>Q8EQN7</accession>
<dbReference type="GO" id="GO:0043115">
    <property type="term" value="F:precorrin-2 dehydrogenase activity"/>
    <property type="evidence" value="ECO:0007669"/>
    <property type="project" value="UniProtKB-EC"/>
</dbReference>
<keyword evidence="8" id="KW-0808">Transferase</keyword>
<evidence type="ECO:0000256" key="1">
    <source>
        <dbReference type="ARBA" id="ARBA00005010"/>
    </source>
</evidence>
<dbReference type="InterPro" id="IPR028281">
    <property type="entry name" value="Sirohaem_synthase_central"/>
</dbReference>
<dbReference type="Gene3D" id="1.10.8.610">
    <property type="entry name" value="SirC, precorrin-2 dehydrogenase, C-terminal helical domain-like"/>
    <property type="match status" value="1"/>
</dbReference>
<dbReference type="UniPathway" id="UPA00262">
    <property type="reaction ID" value="UER00222"/>
</dbReference>
<evidence type="ECO:0000256" key="5">
    <source>
        <dbReference type="ARBA" id="ARBA00023244"/>
    </source>
</evidence>
<reference evidence="8 9" key="1">
    <citation type="journal article" date="2001" name="FEMS Microbiol. Lett.">
        <title>Oceanobacillus iheyensis gen. nov., sp. nov., a deep-sea extremely halotolerant and alkaliphilic species isolated from a depth of 1050 m on the Iheya Ridge.</title>
        <authorList>
            <person name="Lu J."/>
            <person name="Nogi Y."/>
            <person name="Takami H."/>
        </authorList>
    </citation>
    <scope>NUCLEOTIDE SEQUENCE [LARGE SCALE GENOMIC DNA]</scope>
    <source>
        <strain evidence="9">DSM 14371 / CIP 107618 / JCM 11309 / KCTC 3954 / HTE831</strain>
    </source>
</reference>
<dbReference type="Pfam" id="PF14824">
    <property type="entry name" value="Sirohm_synth_M"/>
    <property type="match status" value="1"/>
</dbReference>
<dbReference type="PANTHER" id="PTHR35330">
    <property type="entry name" value="SIROHEME BIOSYNTHESIS PROTEIN MET8"/>
    <property type="match status" value="1"/>
</dbReference>
<keyword evidence="9" id="KW-1185">Reference proteome</keyword>